<evidence type="ECO:0000256" key="1">
    <source>
        <dbReference type="ARBA" id="ARBA00022801"/>
    </source>
</evidence>
<evidence type="ECO:0000313" key="4">
    <source>
        <dbReference type="EMBL" id="PNW15145.1"/>
    </source>
</evidence>
<evidence type="ECO:0000313" key="5">
    <source>
        <dbReference type="Proteomes" id="UP000236262"/>
    </source>
</evidence>
<dbReference type="InterPro" id="IPR036380">
    <property type="entry name" value="Isochorismatase-like_sf"/>
</dbReference>
<dbReference type="KEGG" id="clac:EG342_04970"/>
<dbReference type="Proteomes" id="UP000279972">
    <property type="component" value="Chromosome"/>
</dbReference>
<dbReference type="Gene3D" id="3.40.50.850">
    <property type="entry name" value="Isochorismatase-like"/>
    <property type="match status" value="1"/>
</dbReference>
<reference evidence="3 6" key="2">
    <citation type="submission" date="2018-11" db="EMBL/GenBank/DDBJ databases">
        <title>Proposal to divide the Flavobacteriaceae and reorganize its genera based on Amino Acid Identity values calculated from whole genome sequences.</title>
        <authorList>
            <person name="Nicholson A.C."/>
            <person name="Gulvik C.A."/>
            <person name="Whitney A.M."/>
            <person name="Humrighouse B.W."/>
            <person name="Bell M."/>
            <person name="Holmes B."/>
            <person name="Steigerwalt A.G."/>
            <person name="Villarma A."/>
            <person name="Sheth M."/>
            <person name="Batra D."/>
            <person name="Pryor J."/>
            <person name="Bernardet J.-F."/>
            <person name="Hugo C."/>
            <person name="Kampfer P."/>
            <person name="Newman J."/>
            <person name="McQuiston J.R."/>
        </authorList>
    </citation>
    <scope>NUCLEOTIDE SEQUENCE [LARGE SCALE GENOMIC DNA]</scope>
    <source>
        <strain evidence="3 6">KC_1864</strain>
    </source>
</reference>
<keyword evidence="6" id="KW-1185">Reference proteome</keyword>
<dbReference type="PANTHER" id="PTHR43540">
    <property type="entry name" value="PEROXYUREIDOACRYLATE/UREIDOACRYLATE AMIDOHYDROLASE-RELATED"/>
    <property type="match status" value="1"/>
</dbReference>
<keyword evidence="1 4" id="KW-0378">Hydrolase</keyword>
<organism evidence="4 5">
    <name type="scientific">Chryseobacterium lactis</name>
    <dbReference type="NCBI Taxonomy" id="1241981"/>
    <lineage>
        <taxon>Bacteria</taxon>
        <taxon>Pseudomonadati</taxon>
        <taxon>Bacteroidota</taxon>
        <taxon>Flavobacteriia</taxon>
        <taxon>Flavobacteriales</taxon>
        <taxon>Weeksellaceae</taxon>
        <taxon>Chryseobacterium group</taxon>
        <taxon>Chryseobacterium</taxon>
    </lineage>
</organism>
<gene>
    <name evidence="4" type="ORF">C1637_01585</name>
    <name evidence="3" type="ORF">EG342_04970</name>
</gene>
<evidence type="ECO:0000313" key="6">
    <source>
        <dbReference type="Proteomes" id="UP000279972"/>
    </source>
</evidence>
<dbReference type="SUPFAM" id="SSF52499">
    <property type="entry name" value="Isochorismatase-like hydrolases"/>
    <property type="match status" value="1"/>
</dbReference>
<evidence type="ECO:0000259" key="2">
    <source>
        <dbReference type="Pfam" id="PF00857"/>
    </source>
</evidence>
<dbReference type="RefSeq" id="WP_103288655.1">
    <property type="nucleotide sequence ID" value="NZ_CP033924.1"/>
</dbReference>
<dbReference type="EMBL" id="PPEH01000001">
    <property type="protein sequence ID" value="PNW15145.1"/>
    <property type="molecule type" value="Genomic_DNA"/>
</dbReference>
<feature type="domain" description="Isochorismatase-like" evidence="2">
    <location>
        <begin position="8"/>
        <end position="183"/>
    </location>
</feature>
<dbReference type="Pfam" id="PF00857">
    <property type="entry name" value="Isochorismatase"/>
    <property type="match status" value="1"/>
</dbReference>
<dbReference type="Proteomes" id="UP000236262">
    <property type="component" value="Unassembled WGS sequence"/>
</dbReference>
<protein>
    <submittedName>
        <fullName evidence="4">Cysteine hydrolase</fullName>
    </submittedName>
</protein>
<dbReference type="PANTHER" id="PTHR43540:SF1">
    <property type="entry name" value="ISOCHORISMATASE HYDROLASE"/>
    <property type="match status" value="1"/>
</dbReference>
<accession>A0A3G6RR29</accession>
<dbReference type="CDD" id="cd01014">
    <property type="entry name" value="nicotinamidase_related"/>
    <property type="match status" value="1"/>
</dbReference>
<proteinExistence type="predicted"/>
<sequence length="190" mass="21192">MGTLSTNTALIIVDIQKGFNDLAYWGGNRNNPNAEENAKAILEKFRQLKLPIFFIQHCSQNPDSILHESNAGNELKDGFAPLEHEYLIKKSVNSSFIGTDLKDLLDKLSIKNTVIVGITTEHCVSTTTRMSGNFGYNTYVIEDACATFDKLGIDGKKYSAQEIHMMELSCLNNEFAKVLTTNELNPLLEQ</sequence>
<dbReference type="InterPro" id="IPR000868">
    <property type="entry name" value="Isochorismatase-like_dom"/>
</dbReference>
<name>A0A3G6RR29_CHRLC</name>
<evidence type="ECO:0000313" key="3">
    <source>
        <dbReference type="EMBL" id="AZA81293.1"/>
    </source>
</evidence>
<dbReference type="OrthoDB" id="9791276at2"/>
<dbReference type="AlphaFoldDB" id="A0A3G6RR29"/>
<dbReference type="EMBL" id="CP033924">
    <property type="protein sequence ID" value="AZA81293.1"/>
    <property type="molecule type" value="Genomic_DNA"/>
</dbReference>
<reference evidence="4 5" key="1">
    <citation type="submission" date="2018-01" db="EMBL/GenBank/DDBJ databases">
        <title>Draft genome sequences of Chryseobacterium lactis NCTC11390, Chryseobacterium oncorhynchi 701B-08, and Chryseobacterium viscerum 687B-08.</title>
        <authorList>
            <person name="Jeong J.-J."/>
            <person name="Lee Y.J."/>
            <person name="Park B."/>
            <person name="Choi I.-G."/>
            <person name="Kim K.D."/>
        </authorList>
    </citation>
    <scope>NUCLEOTIDE SEQUENCE [LARGE SCALE GENOMIC DNA]</scope>
    <source>
        <strain evidence="4 5">NCTC11390</strain>
    </source>
</reference>
<dbReference type="GO" id="GO:0016787">
    <property type="term" value="F:hydrolase activity"/>
    <property type="evidence" value="ECO:0007669"/>
    <property type="project" value="UniProtKB-KW"/>
</dbReference>
<dbReference type="InterPro" id="IPR050272">
    <property type="entry name" value="Isochorismatase-like_hydrls"/>
</dbReference>